<sequence>MLSLHLVTHALAILASSVIAFPARSPSLTPGAAIEQWSISAMELHMMTRHSGIPGGAWPEGSQYPSTIDFDIYMPGQIAHCHTEFANGTLPNNLPACSTEGDIVRFGMEDYTGLGDRRRELSFVLRVWRIHRTLVGQSELAGEVAITANEPSQPTSYLTCLLGPPFDGLRCDLMGVMSNRRDLVIEASSLKTNSTDTSKLLAAS</sequence>
<feature type="signal peptide" evidence="1">
    <location>
        <begin position="1"/>
        <end position="20"/>
    </location>
</feature>
<keyword evidence="3" id="KW-1185">Reference proteome</keyword>
<organism evidence="2 3">
    <name type="scientific">Didymella heteroderae</name>
    <dbReference type="NCBI Taxonomy" id="1769908"/>
    <lineage>
        <taxon>Eukaryota</taxon>
        <taxon>Fungi</taxon>
        <taxon>Dikarya</taxon>
        <taxon>Ascomycota</taxon>
        <taxon>Pezizomycotina</taxon>
        <taxon>Dothideomycetes</taxon>
        <taxon>Pleosporomycetidae</taxon>
        <taxon>Pleosporales</taxon>
        <taxon>Pleosporineae</taxon>
        <taxon>Didymellaceae</taxon>
        <taxon>Didymella</taxon>
    </lineage>
</organism>
<dbReference type="AlphaFoldDB" id="A0A9P4X1C8"/>
<accession>A0A9P4X1C8</accession>
<dbReference type="OrthoDB" id="3922703at2759"/>
<dbReference type="EMBL" id="SWKV01000001">
    <property type="protein sequence ID" value="KAF3047970.1"/>
    <property type="molecule type" value="Genomic_DNA"/>
</dbReference>
<gene>
    <name evidence="2" type="ORF">E8E12_002971</name>
</gene>
<proteinExistence type="predicted"/>
<evidence type="ECO:0000313" key="3">
    <source>
        <dbReference type="Proteomes" id="UP000758155"/>
    </source>
</evidence>
<feature type="chain" id="PRO_5040313807" evidence="1">
    <location>
        <begin position="21"/>
        <end position="204"/>
    </location>
</feature>
<dbReference type="Proteomes" id="UP000758155">
    <property type="component" value="Unassembled WGS sequence"/>
</dbReference>
<comment type="caution">
    <text evidence="2">The sequence shown here is derived from an EMBL/GenBank/DDBJ whole genome shotgun (WGS) entry which is preliminary data.</text>
</comment>
<reference evidence="2" key="1">
    <citation type="submission" date="2019-04" db="EMBL/GenBank/DDBJ databases">
        <title>Sequencing of skin fungus with MAO and IRED activity.</title>
        <authorList>
            <person name="Marsaioli A.J."/>
            <person name="Bonatto J.M.C."/>
            <person name="Reis Junior O."/>
        </authorList>
    </citation>
    <scope>NUCLEOTIDE SEQUENCE</scope>
    <source>
        <strain evidence="2">28M1</strain>
    </source>
</reference>
<protein>
    <submittedName>
        <fullName evidence="2">Uncharacterized protein</fullName>
    </submittedName>
</protein>
<evidence type="ECO:0000313" key="2">
    <source>
        <dbReference type="EMBL" id="KAF3047970.1"/>
    </source>
</evidence>
<name>A0A9P4X1C8_9PLEO</name>
<keyword evidence="1" id="KW-0732">Signal</keyword>
<evidence type="ECO:0000256" key="1">
    <source>
        <dbReference type="SAM" id="SignalP"/>
    </source>
</evidence>